<organism evidence="4 5">
    <name type="scientific">Desulfobulbus oralis</name>
    <dbReference type="NCBI Taxonomy" id="1986146"/>
    <lineage>
        <taxon>Bacteria</taxon>
        <taxon>Pseudomonadati</taxon>
        <taxon>Thermodesulfobacteriota</taxon>
        <taxon>Desulfobulbia</taxon>
        <taxon>Desulfobulbales</taxon>
        <taxon>Desulfobulbaceae</taxon>
        <taxon>Desulfobulbus</taxon>
    </lineage>
</organism>
<dbReference type="PANTHER" id="PTHR13748:SF62">
    <property type="entry name" value="COBW DOMAIN-CONTAINING PROTEIN"/>
    <property type="match status" value="1"/>
</dbReference>
<gene>
    <name evidence="4" type="ORF">CAY53_02460</name>
</gene>
<name>A0A2L1GLE3_9BACT</name>
<feature type="domain" description="CobW C-terminal" evidence="3">
    <location>
        <begin position="229"/>
        <end position="308"/>
    </location>
</feature>
<dbReference type="SUPFAM" id="SSF52540">
    <property type="entry name" value="P-loop containing nucleoside triphosphate hydrolases"/>
    <property type="match status" value="1"/>
</dbReference>
<dbReference type="InterPro" id="IPR011629">
    <property type="entry name" value="CobW-like_C"/>
</dbReference>
<comment type="function">
    <text evidence="1">Zinc chaperone that directly transfers zinc cofactor to target proteins, thereby activating them. Zinc is transferred from the CXCC motif in the GTPase domain to the zinc binding site in target proteins in a process requiring GTP hydrolysis.</text>
</comment>
<evidence type="ECO:0000313" key="5">
    <source>
        <dbReference type="Proteomes" id="UP000239867"/>
    </source>
</evidence>
<sequence length="320" mass="34930">MNASQPIALYFITGFLGSGKTTLLNHVLDEAAARGKKLGVIINEWGRVNIDAGLIPARDIEIRELNDGQVFCSCLASDFVKALALLAERPLDAVVVETSGMANPFPLKHLLADLQQVTGSQYVYQGMTALIDPENFLELAGVINAVEEQIIASERVIINKIDLAPPESLPPIRDRIKKLNPKAQIVETTQARIDSFFDNAPPPPQTTGFGLAPMVHRQAKGQYPRPGQYVIVARDPVDLDEVQAFMRAILPRALRVKGIVLCQEGAFYVDGVNERVATRPIRALGTESKIVVIPRAEAALSETDVAEAWKAQCRTQAFVS</sequence>
<dbReference type="InterPro" id="IPR003495">
    <property type="entry name" value="CobW/HypB/UreG_nucleotide-bd"/>
</dbReference>
<dbReference type="Gene3D" id="3.40.50.300">
    <property type="entry name" value="P-loop containing nucleotide triphosphate hydrolases"/>
    <property type="match status" value="1"/>
</dbReference>
<dbReference type="RefSeq" id="WP_104935782.1">
    <property type="nucleotide sequence ID" value="NZ_CP021255.1"/>
</dbReference>
<dbReference type="InterPro" id="IPR027417">
    <property type="entry name" value="P-loop_NTPase"/>
</dbReference>
<dbReference type="GO" id="GO:0005737">
    <property type="term" value="C:cytoplasm"/>
    <property type="evidence" value="ECO:0007669"/>
    <property type="project" value="TreeGrafter"/>
</dbReference>
<dbReference type="Proteomes" id="UP000239867">
    <property type="component" value="Chromosome"/>
</dbReference>
<evidence type="ECO:0000259" key="3">
    <source>
        <dbReference type="Pfam" id="PF07683"/>
    </source>
</evidence>
<dbReference type="KEGG" id="deo:CAY53_02460"/>
<accession>A0A2L1GLE3</accession>
<dbReference type="EMBL" id="CP021255">
    <property type="protein sequence ID" value="AVD70478.1"/>
    <property type="molecule type" value="Genomic_DNA"/>
</dbReference>
<dbReference type="PANTHER" id="PTHR13748">
    <property type="entry name" value="COBW-RELATED"/>
    <property type="match status" value="1"/>
</dbReference>
<dbReference type="AlphaFoldDB" id="A0A2L1GLE3"/>
<dbReference type="Pfam" id="PF07683">
    <property type="entry name" value="CobW_C"/>
    <property type="match status" value="1"/>
</dbReference>
<feature type="domain" description="CobW/HypB/UreG nucleotide-binding" evidence="2">
    <location>
        <begin position="10"/>
        <end position="186"/>
    </location>
</feature>
<evidence type="ECO:0000256" key="1">
    <source>
        <dbReference type="ARBA" id="ARBA00045658"/>
    </source>
</evidence>
<dbReference type="InterPro" id="IPR051316">
    <property type="entry name" value="Zinc-reg_GTPase_activator"/>
</dbReference>
<evidence type="ECO:0000259" key="2">
    <source>
        <dbReference type="Pfam" id="PF02492"/>
    </source>
</evidence>
<dbReference type="Pfam" id="PF02492">
    <property type="entry name" value="cobW"/>
    <property type="match status" value="1"/>
</dbReference>
<proteinExistence type="predicted"/>
<reference evidence="4 5" key="1">
    <citation type="journal article" date="2018" name="MBio">
        <title>Insights into the evolution of host association through the isolation and characterization of a novel human periodontal pathobiont, Desulfobulbus oralis.</title>
        <authorList>
            <person name="Cross K.L."/>
            <person name="Chirania P."/>
            <person name="Xiong W."/>
            <person name="Beall C.J."/>
            <person name="Elkins J.G."/>
            <person name="Giannone R.J."/>
            <person name="Griffen A.L."/>
            <person name="Guss A.M."/>
            <person name="Hettich R.L."/>
            <person name="Joshi S.S."/>
            <person name="Mokrzan E.M."/>
            <person name="Martin R.K."/>
            <person name="Zhulin I.B."/>
            <person name="Leys E.J."/>
            <person name="Podar M."/>
        </authorList>
    </citation>
    <scope>NUCLEOTIDE SEQUENCE [LARGE SCALE GENOMIC DNA]</scope>
    <source>
        <strain evidence="4 5">ORNL</strain>
    </source>
</reference>
<keyword evidence="5" id="KW-1185">Reference proteome</keyword>
<dbReference type="OrthoDB" id="9808822at2"/>
<protein>
    <submittedName>
        <fullName evidence="4">Cobalamin biosynthesis protein CobW</fullName>
    </submittedName>
</protein>
<dbReference type="CDD" id="cd03112">
    <property type="entry name" value="CobW-like"/>
    <property type="match status" value="1"/>
</dbReference>
<evidence type="ECO:0000313" key="4">
    <source>
        <dbReference type="EMBL" id="AVD70478.1"/>
    </source>
</evidence>